<dbReference type="Gene3D" id="3.90.230.10">
    <property type="entry name" value="Creatinase/methionine aminopeptidase superfamily"/>
    <property type="match status" value="1"/>
</dbReference>
<keyword evidence="3" id="KW-0378">Hydrolase</keyword>
<sequence length="413" mass="44422">MSGLNREHARSLMQKAGLDALVLFQPENFSYAIGASGGVATMWRKAGGAIALVSFDPSEAMVAIVSDLSAPALRRFAPDVDVREHRIWVDMVDLSSLGAGALTPERVTAAYREQGLIYPRPERFDVARVLDLLQSALREKGLEFVRIGADLEFLPAADFQILKSKLPNIEWADGSDVVRRLRAIKSPSEIAYLRQASMLAEAGLKQMIAEVRIGASVRDLSEAWRSGVKETADASDIRDLTGLWDFIAIGTDPWSTAGIVEDGMIIKADVGCLINGYSSDGARTYSFGKPSLVAGDIFHALAHAFEAGLAAIRPGATFGAVHAATLKEMRVAGYAEYHRGHFGHGVGASVGSEEWPFISAGNTEVIEPGMVLAFETPFYAKGVGALMIEDQLLITEAGIDVMNTLPRTIVDLS</sequence>
<dbReference type="RefSeq" id="WP_196271902.1">
    <property type="nucleotide sequence ID" value="NZ_JADQDO010000004.1"/>
</dbReference>
<evidence type="ECO:0000313" key="3">
    <source>
        <dbReference type="EMBL" id="MBF9233921.1"/>
    </source>
</evidence>
<dbReference type="InterPro" id="IPR050659">
    <property type="entry name" value="Peptidase_M24B"/>
</dbReference>
<keyword evidence="4" id="KW-1185">Reference proteome</keyword>
<dbReference type="SUPFAM" id="SSF53092">
    <property type="entry name" value="Creatinase/prolidase N-terminal domain"/>
    <property type="match status" value="1"/>
</dbReference>
<dbReference type="Pfam" id="PF00557">
    <property type="entry name" value="Peptidase_M24"/>
    <property type="match status" value="1"/>
</dbReference>
<evidence type="ECO:0000259" key="2">
    <source>
        <dbReference type="Pfam" id="PF01321"/>
    </source>
</evidence>
<organism evidence="3 4">
    <name type="scientific">Microvirga alba</name>
    <dbReference type="NCBI Taxonomy" id="2791025"/>
    <lineage>
        <taxon>Bacteria</taxon>
        <taxon>Pseudomonadati</taxon>
        <taxon>Pseudomonadota</taxon>
        <taxon>Alphaproteobacteria</taxon>
        <taxon>Hyphomicrobiales</taxon>
        <taxon>Methylobacteriaceae</taxon>
        <taxon>Microvirga</taxon>
    </lineage>
</organism>
<dbReference type="CDD" id="cd01066">
    <property type="entry name" value="APP_MetAP"/>
    <property type="match status" value="1"/>
</dbReference>
<feature type="domain" description="Creatinase N-terminal" evidence="2">
    <location>
        <begin position="7"/>
        <end position="67"/>
    </location>
</feature>
<dbReference type="Pfam" id="PF01321">
    <property type="entry name" value="Creatinase_N"/>
    <property type="match status" value="2"/>
</dbReference>
<dbReference type="InterPro" id="IPR036005">
    <property type="entry name" value="Creatinase/aminopeptidase-like"/>
</dbReference>
<dbReference type="InterPro" id="IPR000587">
    <property type="entry name" value="Creatinase_N"/>
</dbReference>
<dbReference type="SUPFAM" id="SSF55920">
    <property type="entry name" value="Creatinase/aminopeptidase"/>
    <property type="match status" value="1"/>
</dbReference>
<dbReference type="Proteomes" id="UP000599312">
    <property type="component" value="Unassembled WGS sequence"/>
</dbReference>
<dbReference type="InterPro" id="IPR001714">
    <property type="entry name" value="Pept_M24_MAP"/>
</dbReference>
<dbReference type="GO" id="GO:0004177">
    <property type="term" value="F:aminopeptidase activity"/>
    <property type="evidence" value="ECO:0007669"/>
    <property type="project" value="UniProtKB-KW"/>
</dbReference>
<feature type="domain" description="Creatinase N-terminal" evidence="2">
    <location>
        <begin position="102"/>
        <end position="184"/>
    </location>
</feature>
<accession>A0A931BN73</accession>
<dbReference type="PRINTS" id="PR00599">
    <property type="entry name" value="MAPEPTIDASE"/>
</dbReference>
<comment type="caution">
    <text evidence="3">The sequence shown here is derived from an EMBL/GenBank/DDBJ whole genome shotgun (WGS) entry which is preliminary data.</text>
</comment>
<dbReference type="PANTHER" id="PTHR46112:SF2">
    <property type="entry name" value="XAA-PRO AMINOPEPTIDASE P-RELATED"/>
    <property type="match status" value="1"/>
</dbReference>
<dbReference type="InterPro" id="IPR029149">
    <property type="entry name" value="Creatin/AminoP/Spt16_N"/>
</dbReference>
<dbReference type="GO" id="GO:0008235">
    <property type="term" value="F:metalloexopeptidase activity"/>
    <property type="evidence" value="ECO:0007669"/>
    <property type="project" value="UniProtKB-ARBA"/>
</dbReference>
<dbReference type="InterPro" id="IPR000994">
    <property type="entry name" value="Pept_M24"/>
</dbReference>
<dbReference type="AlphaFoldDB" id="A0A931BN73"/>
<protein>
    <submittedName>
        <fullName evidence="3">Aminopeptidase P family protein</fullName>
    </submittedName>
</protein>
<feature type="domain" description="Peptidase M24" evidence="1">
    <location>
        <begin position="192"/>
        <end position="396"/>
    </location>
</feature>
<proteinExistence type="predicted"/>
<evidence type="ECO:0000313" key="4">
    <source>
        <dbReference type="Proteomes" id="UP000599312"/>
    </source>
</evidence>
<evidence type="ECO:0000259" key="1">
    <source>
        <dbReference type="Pfam" id="PF00557"/>
    </source>
</evidence>
<keyword evidence="3" id="KW-0645">Protease</keyword>
<dbReference type="PANTHER" id="PTHR46112">
    <property type="entry name" value="AMINOPEPTIDASE"/>
    <property type="match status" value="1"/>
</dbReference>
<name>A0A931BN73_9HYPH</name>
<gene>
    <name evidence="3" type="ORF">I2H38_11085</name>
</gene>
<dbReference type="Gene3D" id="3.40.350.10">
    <property type="entry name" value="Creatinase/prolidase N-terminal domain"/>
    <property type="match status" value="1"/>
</dbReference>
<reference evidence="3" key="1">
    <citation type="submission" date="2020-11" db="EMBL/GenBank/DDBJ databases">
        <authorList>
            <person name="Kim M.K."/>
        </authorList>
    </citation>
    <scope>NUCLEOTIDE SEQUENCE</scope>
    <source>
        <strain evidence="3">BT350</strain>
    </source>
</reference>
<keyword evidence="3" id="KW-0031">Aminopeptidase</keyword>
<dbReference type="EMBL" id="JADQDO010000004">
    <property type="protein sequence ID" value="MBF9233921.1"/>
    <property type="molecule type" value="Genomic_DNA"/>
</dbReference>